<dbReference type="PANTHER" id="PTHR34597:SF3">
    <property type="entry name" value="OUTER MEMBRANE TRANSPORTER CDIB"/>
    <property type="match status" value="1"/>
</dbReference>
<dbReference type="Gene3D" id="2.40.160.50">
    <property type="entry name" value="membrane protein fhac: a member of the omp85/tpsb transporter family"/>
    <property type="match status" value="1"/>
</dbReference>
<dbReference type="EMBL" id="CADIKM010000001">
    <property type="protein sequence ID" value="CAB3776093.1"/>
    <property type="molecule type" value="Genomic_DNA"/>
</dbReference>
<sequence>MNRTCRRRVRARASCSHGLTVAFGMVLACAVAMPASAIELIERPRPMLRLNAMANPAADEQRQREQRDAEARARTLDEPDVRGDIPADEELSTTPQSGLEPDSASGLKTEPDPADFPVLPKETPCLRIARFELAVPETMSAAAHRAGASTLPQDPFAFAAEWLAHYNGQCVGEQAINTLIAGLTREIVKRGYLTTRVRIPEQGLSSGVMKIALTPGTIHVVRFTDESTRASWRNAFAGRPGDLLKLSDLEQALVQFEQVPGQTADISIAPAEEMGQSDVLVTLTRRRPWRLSAVIDNGGSYATGKVLGTLGASLDNPLGINDRLSASFSHDLMFGQRAQGSYGWSGFYAVPLGYWTTSLSGWGSHYYQRISGHNSSFVSSGQSENVEWQLARNVLRSRTMTLGLEFRLGKRFGQGFIEDFELRSQRRNNTYVQFGVNHRYYFGAARLDAALSYRQGVPWLGARNDPAGFRATYFYRMGLLDANLRVPFALGTRPFFYTSAFHGQTTGNRLFRVDDIALGTRWSVRGFDGEEILSAERGFYWRNDLAVPLGRSSHALYVGVDYGQLYGPNTHYLRGTRLAGAVLGVRGVAGSQGGASRAAAALPAQSDRGMKGAAPVTGQAGAVSATAASPGAETGSGFTSASLPGVLTYDLYAGAPVWKPEGFQTANLTVGFQLAYWY</sequence>
<evidence type="ECO:0000256" key="3">
    <source>
        <dbReference type="ARBA" id="ARBA00023237"/>
    </source>
</evidence>
<evidence type="ECO:0000313" key="9">
    <source>
        <dbReference type="Proteomes" id="UP000494115"/>
    </source>
</evidence>
<dbReference type="GO" id="GO:0098046">
    <property type="term" value="C:type V protein secretion system complex"/>
    <property type="evidence" value="ECO:0007669"/>
    <property type="project" value="TreeGrafter"/>
</dbReference>
<keyword evidence="1" id="KW-0472">Membrane</keyword>
<dbReference type="InterPro" id="IPR051544">
    <property type="entry name" value="TPS_OM_transporter"/>
</dbReference>
<evidence type="ECO:0008006" key="10">
    <source>
        <dbReference type="Google" id="ProtNLM"/>
    </source>
</evidence>
<dbReference type="Pfam" id="PF03865">
    <property type="entry name" value="ShlB"/>
    <property type="match status" value="1"/>
</dbReference>
<name>A0A6S7AS77_9BURK</name>
<keyword evidence="1" id="KW-1134">Transmembrane beta strand</keyword>
<dbReference type="InterPro" id="IPR035251">
    <property type="entry name" value="ShlB_POTRA"/>
</dbReference>
<evidence type="ECO:0000259" key="6">
    <source>
        <dbReference type="Pfam" id="PF08479"/>
    </source>
</evidence>
<feature type="domain" description="Haemolysin activator HlyB C-terminal" evidence="5">
    <location>
        <begin position="275"/>
        <end position="587"/>
    </location>
</feature>
<dbReference type="GO" id="GO:0046819">
    <property type="term" value="P:protein secretion by the type V secretion system"/>
    <property type="evidence" value="ECO:0007669"/>
    <property type="project" value="TreeGrafter"/>
</dbReference>
<feature type="domain" description="Polypeptide-transport-associated ShlB-type" evidence="6">
    <location>
        <begin position="160"/>
        <end position="216"/>
    </location>
</feature>
<dbReference type="Pfam" id="PF08479">
    <property type="entry name" value="POTRA_2"/>
    <property type="match status" value="1"/>
</dbReference>
<protein>
    <recommendedName>
        <fullName evidence="10">Hemolysin transporter protein ShlB</fullName>
    </recommendedName>
</protein>
<keyword evidence="3" id="KW-0998">Cell outer membrane</keyword>
<keyword evidence="2" id="KW-0812">Transmembrane</keyword>
<evidence type="ECO:0000259" key="7">
    <source>
        <dbReference type="Pfam" id="PF17287"/>
    </source>
</evidence>
<keyword evidence="9" id="KW-1185">Reference proteome</keyword>
<dbReference type="PROSITE" id="PS51257">
    <property type="entry name" value="PROKAR_LIPOPROTEIN"/>
    <property type="match status" value="1"/>
</dbReference>
<feature type="region of interest" description="Disordered" evidence="4">
    <location>
        <begin position="55"/>
        <end position="120"/>
    </location>
</feature>
<reference evidence="8 9" key="1">
    <citation type="submission" date="2020-04" db="EMBL/GenBank/DDBJ databases">
        <authorList>
            <person name="De Canck E."/>
        </authorList>
    </citation>
    <scope>NUCLEOTIDE SEQUENCE [LARGE SCALE GENOMIC DNA]</scope>
    <source>
        <strain evidence="8 9">LMG 28138</strain>
    </source>
</reference>
<evidence type="ECO:0000256" key="1">
    <source>
        <dbReference type="ARBA" id="ARBA00022452"/>
    </source>
</evidence>
<dbReference type="Gene3D" id="3.10.20.310">
    <property type="entry name" value="membrane protein fhac"/>
    <property type="match status" value="1"/>
</dbReference>
<dbReference type="RefSeq" id="WP_175102655.1">
    <property type="nucleotide sequence ID" value="NZ_CADIKM010000001.1"/>
</dbReference>
<dbReference type="InterPro" id="IPR013686">
    <property type="entry name" value="Polypept-transport_assoc_ShlB"/>
</dbReference>
<dbReference type="Proteomes" id="UP000494115">
    <property type="component" value="Unassembled WGS sequence"/>
</dbReference>
<feature type="domain" description="ShlB POTRA" evidence="7">
    <location>
        <begin position="218"/>
        <end position="270"/>
    </location>
</feature>
<dbReference type="AlphaFoldDB" id="A0A6S7AS77"/>
<dbReference type="InterPro" id="IPR005565">
    <property type="entry name" value="Hemolysn_activator_HlyB_C"/>
</dbReference>
<dbReference type="Pfam" id="PF17287">
    <property type="entry name" value="POTRA_3"/>
    <property type="match status" value="1"/>
</dbReference>
<dbReference type="GO" id="GO:0008320">
    <property type="term" value="F:protein transmembrane transporter activity"/>
    <property type="evidence" value="ECO:0007669"/>
    <property type="project" value="TreeGrafter"/>
</dbReference>
<organism evidence="8 9">
    <name type="scientific">Pararobbsia alpina</name>
    <dbReference type="NCBI Taxonomy" id="621374"/>
    <lineage>
        <taxon>Bacteria</taxon>
        <taxon>Pseudomonadati</taxon>
        <taxon>Pseudomonadota</taxon>
        <taxon>Betaproteobacteria</taxon>
        <taxon>Burkholderiales</taxon>
        <taxon>Burkholderiaceae</taxon>
        <taxon>Pararobbsia</taxon>
    </lineage>
</organism>
<dbReference type="PANTHER" id="PTHR34597">
    <property type="entry name" value="SLR1661 PROTEIN"/>
    <property type="match status" value="1"/>
</dbReference>
<evidence type="ECO:0000256" key="4">
    <source>
        <dbReference type="SAM" id="MobiDB-lite"/>
    </source>
</evidence>
<evidence type="ECO:0000256" key="2">
    <source>
        <dbReference type="ARBA" id="ARBA00022692"/>
    </source>
</evidence>
<evidence type="ECO:0000259" key="5">
    <source>
        <dbReference type="Pfam" id="PF03865"/>
    </source>
</evidence>
<proteinExistence type="predicted"/>
<gene>
    <name evidence="8" type="ORF">LMG28138_00080</name>
</gene>
<feature type="compositionally biased region" description="Basic and acidic residues" evidence="4">
    <location>
        <begin position="59"/>
        <end position="85"/>
    </location>
</feature>
<evidence type="ECO:0000313" key="8">
    <source>
        <dbReference type="EMBL" id="CAB3776093.1"/>
    </source>
</evidence>
<accession>A0A6S7AS77</accession>